<feature type="binding site" evidence="18">
    <location>
        <begin position="133"/>
        <end position="134"/>
    </location>
    <ligand>
        <name>NAD(+)</name>
        <dbReference type="ChEBI" id="CHEBI:57540"/>
    </ligand>
</feature>
<keyword evidence="11 18" id="KW-0479">Metal-binding</keyword>
<keyword evidence="15 18" id="KW-0057">Aromatic amino acid biosynthesis</keyword>
<feature type="domain" description="3-dehydroquinate synthase N-terminal" evidence="19">
    <location>
        <begin position="71"/>
        <end position="182"/>
    </location>
</feature>
<feature type="binding site" evidence="18">
    <location>
        <position position="251"/>
    </location>
    <ligand>
        <name>Zn(2+)</name>
        <dbReference type="ChEBI" id="CHEBI:29105"/>
    </ligand>
</feature>
<dbReference type="Gene3D" id="1.20.1090.10">
    <property type="entry name" value="Dehydroquinate synthase-like - alpha domain"/>
    <property type="match status" value="1"/>
</dbReference>
<feature type="binding site" evidence="18">
    <location>
        <begin position="109"/>
        <end position="113"/>
    </location>
    <ligand>
        <name>NAD(+)</name>
        <dbReference type="ChEBI" id="CHEBI:57540"/>
    </ligand>
</feature>
<evidence type="ECO:0000256" key="9">
    <source>
        <dbReference type="ARBA" id="ARBA00022490"/>
    </source>
</evidence>
<evidence type="ECO:0000256" key="17">
    <source>
        <dbReference type="ARBA" id="ARBA00023285"/>
    </source>
</evidence>
<keyword evidence="16 18" id="KW-0456">Lyase</keyword>
<evidence type="ECO:0000256" key="4">
    <source>
        <dbReference type="ARBA" id="ARBA00004496"/>
    </source>
</evidence>
<gene>
    <name evidence="18 21" type="primary">aroB</name>
    <name evidence="21" type="ORF">SAE02_12860</name>
</gene>
<evidence type="ECO:0000256" key="13">
    <source>
        <dbReference type="ARBA" id="ARBA00022833"/>
    </source>
</evidence>
<dbReference type="InterPro" id="IPR050071">
    <property type="entry name" value="Dehydroquinate_synthase"/>
</dbReference>
<evidence type="ECO:0000256" key="3">
    <source>
        <dbReference type="ARBA" id="ARBA00003485"/>
    </source>
</evidence>
<dbReference type="InterPro" id="IPR056179">
    <property type="entry name" value="DHQS_C"/>
</dbReference>
<dbReference type="InterPro" id="IPR030963">
    <property type="entry name" value="DHQ_synth_fam"/>
</dbReference>
<keyword evidence="17 18" id="KW-0170">Cobalt</keyword>
<comment type="cofactor">
    <cofactor evidence="18">
        <name>Co(2+)</name>
        <dbReference type="ChEBI" id="CHEBI:48828"/>
    </cofactor>
    <cofactor evidence="18">
        <name>Zn(2+)</name>
        <dbReference type="ChEBI" id="CHEBI:29105"/>
    </cofactor>
    <text evidence="18">Binds 1 divalent metal cation per subunit. Can use either Co(2+) or Zn(2+).</text>
</comment>
<dbReference type="Proteomes" id="UP000321523">
    <property type="component" value="Unassembled WGS sequence"/>
</dbReference>
<feature type="domain" description="3-dehydroquinate synthase C-terminal" evidence="20">
    <location>
        <begin position="185"/>
        <end position="334"/>
    </location>
</feature>
<keyword evidence="13 18" id="KW-0862">Zinc</keyword>
<feature type="binding site" evidence="18">
    <location>
        <position position="269"/>
    </location>
    <ligand>
        <name>Zn(2+)</name>
        <dbReference type="ChEBI" id="CHEBI:29105"/>
    </ligand>
</feature>
<dbReference type="HAMAP" id="MF_00110">
    <property type="entry name" value="DHQ_synthase"/>
    <property type="match status" value="1"/>
</dbReference>
<evidence type="ECO:0000256" key="7">
    <source>
        <dbReference type="ARBA" id="ARBA00013031"/>
    </source>
</evidence>
<dbReference type="AlphaFoldDB" id="A0A512DKZ3"/>
<dbReference type="InterPro" id="IPR030960">
    <property type="entry name" value="DHQS/DOIS_N"/>
</dbReference>
<evidence type="ECO:0000256" key="10">
    <source>
        <dbReference type="ARBA" id="ARBA00022605"/>
    </source>
</evidence>
<comment type="similarity">
    <text evidence="6 18">Belongs to the sugar phosphate cyclases superfamily. Dehydroquinate synthase family.</text>
</comment>
<keyword evidence="22" id="KW-1185">Reference proteome</keyword>
<comment type="function">
    <text evidence="3 18">Catalyzes the conversion of 3-deoxy-D-arabino-heptulosonate 7-phosphate (DAHP) to dehydroquinate (DHQ).</text>
</comment>
<proteinExistence type="inferred from homology"/>
<keyword evidence="10 18" id="KW-0028">Amino-acid biosynthesis</keyword>
<feature type="binding site" evidence="18">
    <location>
        <position position="146"/>
    </location>
    <ligand>
        <name>NAD(+)</name>
        <dbReference type="ChEBI" id="CHEBI:57540"/>
    </ligand>
</feature>
<dbReference type="OrthoDB" id="9806583at2"/>
<comment type="pathway">
    <text evidence="5 18">Metabolic intermediate biosynthesis; chorismate biosynthesis; chorismate from D-erythrose 4-phosphate and phosphoenolpyruvate: step 2/7.</text>
</comment>
<dbReference type="PIRSF" id="PIRSF001455">
    <property type="entry name" value="DHQ_synth"/>
    <property type="match status" value="1"/>
</dbReference>
<evidence type="ECO:0000259" key="20">
    <source>
        <dbReference type="Pfam" id="PF24621"/>
    </source>
</evidence>
<evidence type="ECO:0000256" key="16">
    <source>
        <dbReference type="ARBA" id="ARBA00023239"/>
    </source>
</evidence>
<comment type="caution">
    <text evidence="18">Lacks conserved residue(s) required for the propagation of feature annotation.</text>
</comment>
<dbReference type="GO" id="GO:0009073">
    <property type="term" value="P:aromatic amino acid family biosynthetic process"/>
    <property type="evidence" value="ECO:0007669"/>
    <property type="project" value="UniProtKB-KW"/>
</dbReference>
<evidence type="ECO:0000256" key="1">
    <source>
        <dbReference type="ARBA" id="ARBA00001393"/>
    </source>
</evidence>
<evidence type="ECO:0000256" key="14">
    <source>
        <dbReference type="ARBA" id="ARBA00023027"/>
    </source>
</evidence>
<dbReference type="PANTHER" id="PTHR43622:SF7">
    <property type="entry name" value="3-DEHYDROQUINATE SYNTHASE, CHLOROPLASTIC"/>
    <property type="match status" value="1"/>
</dbReference>
<sequence length="369" mass="39040">MQDIVRVDLSERSYDIVIGPGAIKQAGARIAPLIGRRPVIIVTDDTVAPLHLPSLEAALESAGVRRNGPAIILPAGEKTKSFAHLEALLDEMLGRGIERSTVLIALGGGVVGDLVGFAAAISLRGLDFIQIPTTLLAQVDSSVGGKTGINTRQGKNLVGSFHQPRLVLADTSALATLPRRHVLAGYAEVVKYGLIDDLDFFEWLEQHGTAVCAGDTEALVRAVTVSCAAKAAIVGQDERESGRRALLNFGHTFGHALEAAVGYDNRLLHGEAVALGMGMAFDLSARLGLCTGQEAIRVRRHFEAIGLPTKLGQVEGVEWDTVELLGHMAKDKKVQDGKITFVLARGIGRAFTARDIDSAEVAAVLDAAV</sequence>
<dbReference type="Pfam" id="PF01761">
    <property type="entry name" value="DHQ_synthase"/>
    <property type="match status" value="1"/>
</dbReference>
<evidence type="ECO:0000256" key="6">
    <source>
        <dbReference type="ARBA" id="ARBA00005412"/>
    </source>
</evidence>
<dbReference type="InterPro" id="IPR016037">
    <property type="entry name" value="DHQ_synth_AroB"/>
</dbReference>
<dbReference type="GO" id="GO:0003856">
    <property type="term" value="F:3-dehydroquinate synthase activity"/>
    <property type="evidence" value="ECO:0007669"/>
    <property type="project" value="UniProtKB-UniRule"/>
</dbReference>
<keyword evidence="12 18" id="KW-0547">Nucleotide-binding</keyword>
<name>A0A512DKZ3_9PROT</name>
<protein>
    <recommendedName>
        <fullName evidence="8 18">3-dehydroquinate synthase</fullName>
        <shortName evidence="18">DHQS</shortName>
        <ecNumber evidence="7 18">4.2.3.4</ecNumber>
    </recommendedName>
</protein>
<dbReference type="RefSeq" id="WP_044433930.1">
    <property type="nucleotide sequence ID" value="NZ_BJYZ01000004.1"/>
</dbReference>
<reference evidence="21 22" key="1">
    <citation type="submission" date="2019-07" db="EMBL/GenBank/DDBJ databases">
        <title>Whole genome shotgun sequence of Skermanella aerolata NBRC 106429.</title>
        <authorList>
            <person name="Hosoyama A."/>
            <person name="Uohara A."/>
            <person name="Ohji S."/>
            <person name="Ichikawa N."/>
        </authorList>
    </citation>
    <scope>NUCLEOTIDE SEQUENCE [LARGE SCALE GENOMIC DNA]</scope>
    <source>
        <strain evidence="21 22">NBRC 106429</strain>
    </source>
</reference>
<evidence type="ECO:0000313" key="21">
    <source>
        <dbReference type="EMBL" id="GEO37138.1"/>
    </source>
</evidence>
<evidence type="ECO:0000256" key="12">
    <source>
        <dbReference type="ARBA" id="ARBA00022741"/>
    </source>
</evidence>
<dbReference type="UniPathway" id="UPA00053">
    <property type="reaction ID" value="UER00085"/>
</dbReference>
<organism evidence="21 22">
    <name type="scientific">Skermanella aerolata</name>
    <dbReference type="NCBI Taxonomy" id="393310"/>
    <lineage>
        <taxon>Bacteria</taxon>
        <taxon>Pseudomonadati</taxon>
        <taxon>Pseudomonadota</taxon>
        <taxon>Alphaproteobacteria</taxon>
        <taxon>Rhodospirillales</taxon>
        <taxon>Azospirillaceae</taxon>
        <taxon>Skermanella</taxon>
    </lineage>
</organism>
<dbReference type="GO" id="GO:0000166">
    <property type="term" value="F:nucleotide binding"/>
    <property type="evidence" value="ECO:0007669"/>
    <property type="project" value="UniProtKB-KW"/>
</dbReference>
<dbReference type="CDD" id="cd08195">
    <property type="entry name" value="DHQS"/>
    <property type="match status" value="1"/>
</dbReference>
<dbReference type="SUPFAM" id="SSF56796">
    <property type="entry name" value="Dehydroquinate synthase-like"/>
    <property type="match status" value="1"/>
</dbReference>
<comment type="cofactor">
    <cofactor evidence="2 18">
        <name>NAD(+)</name>
        <dbReference type="ChEBI" id="CHEBI:57540"/>
    </cofactor>
</comment>
<keyword evidence="9 18" id="KW-0963">Cytoplasm</keyword>
<dbReference type="PANTHER" id="PTHR43622">
    <property type="entry name" value="3-DEHYDROQUINATE SYNTHASE"/>
    <property type="match status" value="1"/>
</dbReference>
<accession>A0A512DKZ3</accession>
<evidence type="ECO:0000256" key="18">
    <source>
        <dbReference type="HAMAP-Rule" id="MF_00110"/>
    </source>
</evidence>
<comment type="caution">
    <text evidence="21">The sequence shown here is derived from an EMBL/GenBank/DDBJ whole genome shotgun (WGS) entry which is preliminary data.</text>
</comment>
<dbReference type="GO" id="GO:0046872">
    <property type="term" value="F:metal ion binding"/>
    <property type="evidence" value="ECO:0007669"/>
    <property type="project" value="UniProtKB-KW"/>
</dbReference>
<evidence type="ECO:0000259" key="19">
    <source>
        <dbReference type="Pfam" id="PF01761"/>
    </source>
</evidence>
<keyword evidence="14 18" id="KW-0520">NAD</keyword>
<dbReference type="Gene3D" id="3.40.50.1970">
    <property type="match status" value="1"/>
</dbReference>
<comment type="subcellular location">
    <subcellularLocation>
        <location evidence="4 18">Cytoplasm</location>
    </subcellularLocation>
</comment>
<dbReference type="EMBL" id="BJYZ01000004">
    <property type="protein sequence ID" value="GEO37138.1"/>
    <property type="molecule type" value="Genomic_DNA"/>
</dbReference>
<feature type="binding site" evidence="18">
    <location>
        <position position="155"/>
    </location>
    <ligand>
        <name>NAD(+)</name>
        <dbReference type="ChEBI" id="CHEBI:57540"/>
    </ligand>
</feature>
<comment type="catalytic activity">
    <reaction evidence="1 18">
        <text>7-phospho-2-dehydro-3-deoxy-D-arabino-heptonate = 3-dehydroquinate + phosphate</text>
        <dbReference type="Rhea" id="RHEA:21968"/>
        <dbReference type="ChEBI" id="CHEBI:32364"/>
        <dbReference type="ChEBI" id="CHEBI:43474"/>
        <dbReference type="ChEBI" id="CHEBI:58394"/>
        <dbReference type="EC" id="4.2.3.4"/>
    </reaction>
</comment>
<evidence type="ECO:0000256" key="2">
    <source>
        <dbReference type="ARBA" id="ARBA00001911"/>
    </source>
</evidence>
<dbReference type="FunFam" id="3.40.50.1970:FF:000001">
    <property type="entry name" value="3-dehydroquinate synthase"/>
    <property type="match status" value="1"/>
</dbReference>
<evidence type="ECO:0000313" key="22">
    <source>
        <dbReference type="Proteomes" id="UP000321523"/>
    </source>
</evidence>
<dbReference type="EC" id="4.2.3.4" evidence="7 18"/>
<evidence type="ECO:0000256" key="11">
    <source>
        <dbReference type="ARBA" id="ARBA00022723"/>
    </source>
</evidence>
<evidence type="ECO:0000256" key="5">
    <source>
        <dbReference type="ARBA" id="ARBA00004661"/>
    </source>
</evidence>
<feature type="binding site" evidence="18">
    <location>
        <position position="188"/>
    </location>
    <ligand>
        <name>Zn(2+)</name>
        <dbReference type="ChEBI" id="CHEBI:29105"/>
    </ligand>
</feature>
<evidence type="ECO:0000256" key="15">
    <source>
        <dbReference type="ARBA" id="ARBA00023141"/>
    </source>
</evidence>
<dbReference type="GO" id="GO:0005737">
    <property type="term" value="C:cytoplasm"/>
    <property type="evidence" value="ECO:0007669"/>
    <property type="project" value="UniProtKB-SubCell"/>
</dbReference>
<dbReference type="GO" id="GO:0009423">
    <property type="term" value="P:chorismate biosynthetic process"/>
    <property type="evidence" value="ECO:0007669"/>
    <property type="project" value="UniProtKB-UniRule"/>
</dbReference>
<evidence type="ECO:0000256" key="8">
    <source>
        <dbReference type="ARBA" id="ARBA00017684"/>
    </source>
</evidence>
<dbReference type="NCBIfam" id="TIGR01357">
    <property type="entry name" value="aroB"/>
    <property type="match status" value="1"/>
</dbReference>
<dbReference type="GO" id="GO:0008652">
    <property type="term" value="P:amino acid biosynthetic process"/>
    <property type="evidence" value="ECO:0007669"/>
    <property type="project" value="UniProtKB-KW"/>
</dbReference>
<dbReference type="Pfam" id="PF24621">
    <property type="entry name" value="DHQS_C"/>
    <property type="match status" value="1"/>
</dbReference>